<name>A0ABV9MMG5_9MICC</name>
<evidence type="ECO:0000313" key="4">
    <source>
        <dbReference type="Proteomes" id="UP001595884"/>
    </source>
</evidence>
<dbReference type="RefSeq" id="WP_096256938.1">
    <property type="nucleotide sequence ID" value="NZ_BAAAVQ010000025.1"/>
</dbReference>
<dbReference type="InterPro" id="IPR029069">
    <property type="entry name" value="HotDog_dom_sf"/>
</dbReference>
<keyword evidence="4" id="KW-1185">Reference proteome</keyword>
<proteinExistence type="inferred from homology"/>
<dbReference type="Proteomes" id="UP001595884">
    <property type="component" value="Unassembled WGS sequence"/>
</dbReference>
<dbReference type="Pfam" id="PF01575">
    <property type="entry name" value="MaoC_dehydratas"/>
    <property type="match status" value="1"/>
</dbReference>
<reference evidence="4" key="1">
    <citation type="journal article" date="2019" name="Int. J. Syst. Evol. Microbiol.">
        <title>The Global Catalogue of Microorganisms (GCM) 10K type strain sequencing project: providing services to taxonomists for standard genome sequencing and annotation.</title>
        <authorList>
            <consortium name="The Broad Institute Genomics Platform"/>
            <consortium name="The Broad Institute Genome Sequencing Center for Infectious Disease"/>
            <person name="Wu L."/>
            <person name="Ma J."/>
        </authorList>
    </citation>
    <scope>NUCLEOTIDE SEQUENCE [LARGE SCALE GENOMIC DNA]</scope>
    <source>
        <strain evidence="4">CGMCC 1.12849</strain>
    </source>
</reference>
<gene>
    <name evidence="3" type="ORF">ACFO7V_09400</name>
</gene>
<dbReference type="CDD" id="cd03453">
    <property type="entry name" value="SAV4209_like"/>
    <property type="match status" value="1"/>
</dbReference>
<evidence type="ECO:0000256" key="1">
    <source>
        <dbReference type="ARBA" id="ARBA00005254"/>
    </source>
</evidence>
<protein>
    <submittedName>
        <fullName evidence="3">MaoC family dehydratase</fullName>
    </submittedName>
</protein>
<dbReference type="EMBL" id="JBHSHE010000040">
    <property type="protein sequence ID" value="MFC4716355.1"/>
    <property type="molecule type" value="Genomic_DNA"/>
</dbReference>
<dbReference type="PRINTS" id="PR01483">
    <property type="entry name" value="FASYNTHASE"/>
</dbReference>
<comment type="caution">
    <text evidence="3">The sequence shown here is derived from an EMBL/GenBank/DDBJ whole genome shotgun (WGS) entry which is preliminary data.</text>
</comment>
<dbReference type="SUPFAM" id="SSF54637">
    <property type="entry name" value="Thioesterase/thiol ester dehydrase-isomerase"/>
    <property type="match status" value="1"/>
</dbReference>
<organism evidence="3 4">
    <name type="scientific">Glutamicibacter bergerei</name>
    <dbReference type="NCBI Taxonomy" id="256702"/>
    <lineage>
        <taxon>Bacteria</taxon>
        <taxon>Bacillati</taxon>
        <taxon>Actinomycetota</taxon>
        <taxon>Actinomycetes</taxon>
        <taxon>Micrococcales</taxon>
        <taxon>Micrococcaceae</taxon>
        <taxon>Glutamicibacter</taxon>
    </lineage>
</organism>
<sequence length="146" mass="15412">MIKFSSLEKGQVIGSKTVTVNRGDLVRYAGASGDFNPIHYSERFATEVELPSVIAHGMFTMGAVVDLVGAWVGNPGAIVDYQTRFTKPVVVEDPAGSNPSDAEGTAIEVEGKIGALDDEAQTARVDLTVTANGTKVLMKCQAVVQL</sequence>
<dbReference type="InterPro" id="IPR002539">
    <property type="entry name" value="MaoC-like_dom"/>
</dbReference>
<dbReference type="InterPro" id="IPR003965">
    <property type="entry name" value="Fatty_acid_synthase"/>
</dbReference>
<accession>A0ABV9MMG5</accession>
<dbReference type="PANTHER" id="PTHR43841">
    <property type="entry name" value="3-HYDROXYACYL-THIOESTER DEHYDRATASE HTDX-RELATED"/>
    <property type="match status" value="1"/>
</dbReference>
<dbReference type="PANTHER" id="PTHR43841:SF3">
    <property type="entry name" value="(3R)-HYDROXYACYL-ACP DEHYDRATASE SUBUNIT HADB"/>
    <property type="match status" value="1"/>
</dbReference>
<feature type="domain" description="MaoC-like" evidence="2">
    <location>
        <begin position="10"/>
        <end position="93"/>
    </location>
</feature>
<evidence type="ECO:0000259" key="2">
    <source>
        <dbReference type="Pfam" id="PF01575"/>
    </source>
</evidence>
<dbReference type="Gene3D" id="3.10.129.10">
    <property type="entry name" value="Hotdog Thioesterase"/>
    <property type="match status" value="1"/>
</dbReference>
<comment type="similarity">
    <text evidence="1">Belongs to the enoyl-CoA hydratase/isomerase family.</text>
</comment>
<evidence type="ECO:0000313" key="3">
    <source>
        <dbReference type="EMBL" id="MFC4716355.1"/>
    </source>
</evidence>